<dbReference type="AlphaFoldDB" id="A0A173LPF3"/>
<dbReference type="SUPFAM" id="SSF56281">
    <property type="entry name" value="Metallo-hydrolase/oxidoreductase"/>
    <property type="match status" value="1"/>
</dbReference>
<dbReference type="Gene3D" id="3.60.15.10">
    <property type="entry name" value="Ribonuclease Z/Hydroxyacylglutathione hydrolase-like"/>
    <property type="match status" value="1"/>
</dbReference>
<dbReference type="STRING" id="499555.BJL86_2784"/>
<dbReference type="InterPro" id="IPR036866">
    <property type="entry name" value="RibonucZ/Hydroxyglut_hydro"/>
</dbReference>
<reference evidence="3 4" key="1">
    <citation type="submission" date="2016-06" db="EMBL/GenBank/DDBJ databases">
        <title>Complete genome sequence of a saline-alkali tolerant type strain Dietzia timorensis ID05-A0528T.</title>
        <authorList>
            <person name="Wu X."/>
        </authorList>
    </citation>
    <scope>NUCLEOTIDE SEQUENCE [LARGE SCALE GENOMIC DNA]</scope>
    <source>
        <strain evidence="3 4">ID05-A0528</strain>
    </source>
</reference>
<name>A0A173LPF3_9ACTN</name>
<organism evidence="3 4">
    <name type="scientific">Dietzia timorensis</name>
    <dbReference type="NCBI Taxonomy" id="499555"/>
    <lineage>
        <taxon>Bacteria</taxon>
        <taxon>Bacillati</taxon>
        <taxon>Actinomycetota</taxon>
        <taxon>Actinomycetes</taxon>
        <taxon>Mycobacteriales</taxon>
        <taxon>Dietziaceae</taxon>
        <taxon>Dietzia</taxon>
    </lineage>
</organism>
<protein>
    <submittedName>
        <fullName evidence="3">UPF0173 metal-dependent hydrolase</fullName>
    </submittedName>
</protein>
<keyword evidence="1" id="KW-0812">Transmembrane</keyword>
<dbReference type="OrthoDB" id="9789133at2"/>
<keyword evidence="1" id="KW-1133">Transmembrane helix</keyword>
<keyword evidence="1" id="KW-0472">Membrane</keyword>
<evidence type="ECO:0000313" key="4">
    <source>
        <dbReference type="Proteomes" id="UP000186104"/>
    </source>
</evidence>
<dbReference type="PANTHER" id="PTHR43546:SF3">
    <property type="entry name" value="UPF0173 METAL-DEPENDENT HYDROLASE MJ1163"/>
    <property type="match status" value="1"/>
</dbReference>
<dbReference type="PANTHER" id="PTHR43546">
    <property type="entry name" value="UPF0173 METAL-DEPENDENT HYDROLASE MJ1163-RELATED"/>
    <property type="match status" value="1"/>
</dbReference>
<dbReference type="GO" id="GO:0016787">
    <property type="term" value="F:hydrolase activity"/>
    <property type="evidence" value="ECO:0007669"/>
    <property type="project" value="UniProtKB-KW"/>
</dbReference>
<dbReference type="Proteomes" id="UP000186104">
    <property type="component" value="Chromosome"/>
</dbReference>
<keyword evidence="4" id="KW-1185">Reference proteome</keyword>
<dbReference type="Pfam" id="PF00753">
    <property type="entry name" value="Lactamase_B"/>
    <property type="match status" value="1"/>
</dbReference>
<sequence>MLAARQRHFGLSNVDKDTGEVNPRKIILSWFGVSGFAMAFRGTVVLLDAWVPRGMISGYVPTSPGELAQLRPEAIFIGHGHFDHAGDAAEIAAASGAVVVGTEQQCEQIQGQARHGQYVRTRPVGDAADAPGTRNDVNIAGIDLSVMAHIHSAPKRPDREDPAKPLVTLPGARSLIRFRPSMKDVRHLCSHLRDPAGGTLLYQFRGGDTSITWHDSSGPIPENAPQLADDLRTLPDTTVEIGAVQGFNQYANGLRDPRLYMEALRPRVFVPTHHDNWLPTITTRGSAYRRPLTREIENLGPDAPRLRFLSDPEDYVKPELLTF</sequence>
<evidence type="ECO:0000259" key="2">
    <source>
        <dbReference type="Pfam" id="PF00753"/>
    </source>
</evidence>
<dbReference type="KEGG" id="dtm:BJL86_2784"/>
<dbReference type="EMBL" id="CP015961">
    <property type="protein sequence ID" value="ANI93544.1"/>
    <property type="molecule type" value="Genomic_DNA"/>
</dbReference>
<gene>
    <name evidence="3" type="ORF">BJL86_2784</name>
</gene>
<evidence type="ECO:0000313" key="3">
    <source>
        <dbReference type="EMBL" id="ANI93544.1"/>
    </source>
</evidence>
<keyword evidence="3" id="KW-0378">Hydrolase</keyword>
<dbReference type="RefSeq" id="WP_082908249.1">
    <property type="nucleotide sequence ID" value="NZ_CP015961.1"/>
</dbReference>
<dbReference type="InterPro" id="IPR001279">
    <property type="entry name" value="Metallo-B-lactamas"/>
</dbReference>
<feature type="transmembrane region" description="Helical" evidence="1">
    <location>
        <begin position="26"/>
        <end position="47"/>
    </location>
</feature>
<feature type="domain" description="Metallo-beta-lactamase" evidence="2">
    <location>
        <begin position="67"/>
        <end position="150"/>
    </location>
</feature>
<dbReference type="InterPro" id="IPR050114">
    <property type="entry name" value="UPF0173_UPF0282_UlaG_hydrolase"/>
</dbReference>
<accession>A0A173LPF3</accession>
<proteinExistence type="predicted"/>
<evidence type="ECO:0000256" key="1">
    <source>
        <dbReference type="SAM" id="Phobius"/>
    </source>
</evidence>